<dbReference type="Pfam" id="PF21365">
    <property type="entry name" value="Glyco_hydro_31_3rd"/>
    <property type="match status" value="1"/>
</dbReference>
<evidence type="ECO:0000259" key="5">
    <source>
        <dbReference type="Pfam" id="PF01055"/>
    </source>
</evidence>
<dbReference type="SUPFAM" id="SSF51011">
    <property type="entry name" value="Glycosyl hydrolase domain"/>
    <property type="match status" value="1"/>
</dbReference>
<evidence type="ECO:0000256" key="2">
    <source>
        <dbReference type="ARBA" id="ARBA00022801"/>
    </source>
</evidence>
<dbReference type="PANTHER" id="PTHR22762:SF120">
    <property type="entry name" value="HETEROGLYCAN GLUCOSIDASE 1"/>
    <property type="match status" value="1"/>
</dbReference>
<keyword evidence="3 4" id="KW-0326">Glycosidase</keyword>
<evidence type="ECO:0000259" key="8">
    <source>
        <dbReference type="Pfam" id="PF21365"/>
    </source>
</evidence>
<feature type="domain" description="DUF5110" evidence="7">
    <location>
        <begin position="700"/>
        <end position="766"/>
    </location>
</feature>
<dbReference type="InterPro" id="IPR017853">
    <property type="entry name" value="GH"/>
</dbReference>
<dbReference type="Gene3D" id="2.60.40.1760">
    <property type="entry name" value="glycosyl hydrolase (family 31)"/>
    <property type="match status" value="1"/>
</dbReference>
<dbReference type="InterPro" id="IPR048395">
    <property type="entry name" value="Glyco_hydro_31_C"/>
</dbReference>
<dbReference type="InterPro" id="IPR000322">
    <property type="entry name" value="Glyco_hydro_31_TIM"/>
</dbReference>
<dbReference type="CDD" id="cd06604">
    <property type="entry name" value="GH31_glucosidase_II_MalA"/>
    <property type="match status" value="1"/>
</dbReference>
<reference evidence="10" key="1">
    <citation type="journal article" date="2019" name="Int. J. Syst. Evol. Microbiol.">
        <title>The Global Catalogue of Microorganisms (GCM) 10K type strain sequencing project: providing services to taxonomists for standard genome sequencing and annotation.</title>
        <authorList>
            <consortium name="The Broad Institute Genomics Platform"/>
            <consortium name="The Broad Institute Genome Sequencing Center for Infectious Disease"/>
            <person name="Wu L."/>
            <person name="Ma J."/>
        </authorList>
    </citation>
    <scope>NUCLEOTIDE SEQUENCE [LARGE SCALE GENOMIC DNA]</scope>
    <source>
        <strain evidence="10">CECT 8289</strain>
    </source>
</reference>
<dbReference type="CDD" id="cd14752">
    <property type="entry name" value="GH31_N"/>
    <property type="match status" value="1"/>
</dbReference>
<dbReference type="InterPro" id="IPR025887">
    <property type="entry name" value="Glyco_hydro_31_N_dom"/>
</dbReference>
<dbReference type="Pfam" id="PF01055">
    <property type="entry name" value="Glyco_hydro_31_2nd"/>
    <property type="match status" value="1"/>
</dbReference>
<dbReference type="RefSeq" id="WP_379707478.1">
    <property type="nucleotide sequence ID" value="NZ_JBHSCZ010000001.1"/>
</dbReference>
<dbReference type="InterPro" id="IPR013780">
    <property type="entry name" value="Glyco_hydro_b"/>
</dbReference>
<feature type="domain" description="Glycosyl hydrolase family 31 C-terminal" evidence="8">
    <location>
        <begin position="596"/>
        <end position="683"/>
    </location>
</feature>
<dbReference type="PROSITE" id="PS00129">
    <property type="entry name" value="GLYCOSYL_HYDROL_F31_1"/>
    <property type="match status" value="1"/>
</dbReference>
<dbReference type="EMBL" id="JBHSCZ010000001">
    <property type="protein sequence ID" value="MFC4262116.1"/>
    <property type="molecule type" value="Genomic_DNA"/>
</dbReference>
<dbReference type="Gene3D" id="2.60.40.1180">
    <property type="entry name" value="Golgi alpha-mannosidase II"/>
    <property type="match status" value="2"/>
</dbReference>
<gene>
    <name evidence="9" type="ORF">ACFOWM_04470</name>
</gene>
<dbReference type="SUPFAM" id="SSF51445">
    <property type="entry name" value="(Trans)glycosidases"/>
    <property type="match status" value="1"/>
</dbReference>
<evidence type="ECO:0000259" key="7">
    <source>
        <dbReference type="Pfam" id="PF17137"/>
    </source>
</evidence>
<dbReference type="SUPFAM" id="SSF74650">
    <property type="entry name" value="Galactose mutarotase-like"/>
    <property type="match status" value="1"/>
</dbReference>
<dbReference type="PANTHER" id="PTHR22762">
    <property type="entry name" value="ALPHA-GLUCOSIDASE"/>
    <property type="match status" value="1"/>
</dbReference>
<feature type="domain" description="Glycoside hydrolase family 31 N-terminal" evidence="6">
    <location>
        <begin position="62"/>
        <end position="222"/>
    </location>
</feature>
<name>A0ABV8QPA0_9BACT</name>
<evidence type="ECO:0000256" key="3">
    <source>
        <dbReference type="ARBA" id="ARBA00023295"/>
    </source>
</evidence>
<evidence type="ECO:0000259" key="6">
    <source>
        <dbReference type="Pfam" id="PF13802"/>
    </source>
</evidence>
<protein>
    <submittedName>
        <fullName evidence="9">TIM-barrel domain-containing protein</fullName>
    </submittedName>
</protein>
<dbReference type="Pfam" id="PF17137">
    <property type="entry name" value="DUF5110"/>
    <property type="match status" value="1"/>
</dbReference>
<keyword evidence="2 4" id="KW-0378">Hydrolase</keyword>
<dbReference type="InterPro" id="IPR011013">
    <property type="entry name" value="Gal_mutarotase_sf_dom"/>
</dbReference>
<dbReference type="Proteomes" id="UP001595907">
    <property type="component" value="Unassembled WGS sequence"/>
</dbReference>
<sequence length="826" mass="92990">MFYLLKSNQKTKAVFGLLLLALGTCNTLWAQLNLKEVGNVKSVKISGQNVSIVTDAAYVEALVYTPSVIRVRMDKQPLKKDFSYAVVATPQTTKTTITQNEQAITIVTDSMKAVIQKKPYAIAFYTLNGDVINQDETGLTTSWLGEEVTTYKKMQDGERFVGLGEKTGDLDRKGNGYTHWNTDAYGYSTGQDPIYSTIPFYIGIHHNLNYGIFMDNTFQSDFNFGASNDRFSSFGARGGEMNYYFIYHQKVADIVKSYTALTGRMKLPPMWSLGYQQNRYSYYPDTEVLRIAQTLREKKIPADGITLDIHYMDRYQLFTWNKERFPNPKGLTDQLKSMGFKTTVIVDPGIKVEPGAAAYERGLKAGAYLKYTDGKNYTGQVWPGWCNFADFTSEVGRKFWRSEMKFFVDNGISGVWNDMNEIATWGQKMPSNIIFDFEGRKASHLEGRNVYGLEMIRSSYEGYRALSNERPFVLTRSGYAGLQRYAAIWTGDNRSEDSHMMAGVRLLNSLGLSGVPFTGMDIGGFTGNPSIGLYARWMQLGAFIPYFRNHTGVNTKSSEPWAYGEEVTEISRNYINLRYKLLPYLYSSFYESTQSGMPVNRSLVFENAHDNAIYNGAFQNQFLFGPSIMVAPVESGKDFMKIYFPQGNWYDMYTDAAITGKSDRTVELSMAKLPVYVKESSIIPMQSLVQSTTIAPTDTLVVHIYKGNVANSFVYYEDDGSSFDYEKGMFYKRTIQYNPATQQISFDAAEGQLSSKFKNIAIVLHGFGNNVNATVNGATSKTMATFTNFLQPISQFDPQGTTKNPEGSNTITTVFKNDAAKMVIQL</sequence>
<keyword evidence="10" id="KW-1185">Reference proteome</keyword>
<comment type="caution">
    <text evidence="9">The sequence shown here is derived from an EMBL/GenBank/DDBJ whole genome shotgun (WGS) entry which is preliminary data.</text>
</comment>
<accession>A0ABV8QPA0</accession>
<evidence type="ECO:0000313" key="10">
    <source>
        <dbReference type="Proteomes" id="UP001595907"/>
    </source>
</evidence>
<dbReference type="Pfam" id="PF13802">
    <property type="entry name" value="Gal_mutarotas_2"/>
    <property type="match status" value="1"/>
</dbReference>
<evidence type="ECO:0000256" key="4">
    <source>
        <dbReference type="RuleBase" id="RU361185"/>
    </source>
</evidence>
<dbReference type="InterPro" id="IPR033403">
    <property type="entry name" value="DUF5110"/>
</dbReference>
<evidence type="ECO:0000313" key="9">
    <source>
        <dbReference type="EMBL" id="MFC4262116.1"/>
    </source>
</evidence>
<dbReference type="InterPro" id="IPR030458">
    <property type="entry name" value="Glyco_hydro_31_AS"/>
</dbReference>
<organism evidence="9 10">
    <name type="scientific">Ferruginibacter yonginensis</name>
    <dbReference type="NCBI Taxonomy" id="1310416"/>
    <lineage>
        <taxon>Bacteria</taxon>
        <taxon>Pseudomonadati</taxon>
        <taxon>Bacteroidota</taxon>
        <taxon>Chitinophagia</taxon>
        <taxon>Chitinophagales</taxon>
        <taxon>Chitinophagaceae</taxon>
        <taxon>Ferruginibacter</taxon>
    </lineage>
</organism>
<feature type="domain" description="Glycoside hydrolase family 31 TIM barrel" evidence="5">
    <location>
        <begin position="266"/>
        <end position="587"/>
    </location>
</feature>
<comment type="similarity">
    <text evidence="1 4">Belongs to the glycosyl hydrolase 31 family.</text>
</comment>
<dbReference type="Gene3D" id="3.20.20.80">
    <property type="entry name" value="Glycosidases"/>
    <property type="match status" value="1"/>
</dbReference>
<proteinExistence type="inferred from homology"/>
<evidence type="ECO:0000256" key="1">
    <source>
        <dbReference type="ARBA" id="ARBA00007806"/>
    </source>
</evidence>